<proteinExistence type="predicted"/>
<reference evidence="1" key="1">
    <citation type="submission" date="2021-06" db="EMBL/GenBank/DDBJ databases">
        <authorList>
            <person name="Kallberg Y."/>
            <person name="Tangrot J."/>
            <person name="Rosling A."/>
        </authorList>
    </citation>
    <scope>NUCLEOTIDE SEQUENCE</scope>
    <source>
        <strain evidence="1">CL356</strain>
    </source>
</reference>
<sequence length="515" mass="57225">DDVGSDGGDLEVEADNHPDQGSSREDAEEDGPPRKRQKTGRAHGHRELSMDIESDDLFAPQQIDQSAYPNHLRLEHPPPVPHLLVLQAFQKLLPYDRVTSSQVLRASTRDITLASRSPSPFVHGQAYTSTSLPDVAAQYDRHVTSSPSPKPVAKPRRPDTEKILHEMYKEELVECRNQLQRYKFDKVPMTDRPALWETIKKRIVDDRVHLYLQEVVDIVQYSDRTAFPIAGGAFDKIDQEMKKLEKELIENGRSKTALPSSSQLDPNGAAKRPGIHNKKPASTLQGTSTPSERAQAASATPKSSHRMLTTPKMTHAQGETPPSVTSTSRKAMLAAQNFTRLISDVNNASPPSSPLRSLANHLNIRSDSEDSGSIYRANEEEEEQEPVSPPKRNKGKGKVKARRPIVTENGESKQQGKKSFSSSVQCTLTEHLYTKYGTVSDTIKIFSDHSDTIYQLSPLVPSTYSVDGLRLPTVDAVSTERSQGLEHGHPATRRTNLNEYHSRPLRHFGEPVSAP</sequence>
<name>A0ACA9N724_9GLOM</name>
<keyword evidence="2" id="KW-1185">Reference proteome</keyword>
<gene>
    <name evidence="1" type="ORF">ACOLOM_LOCUS7797</name>
</gene>
<dbReference type="EMBL" id="CAJVPT010018672">
    <property type="protein sequence ID" value="CAG8636145.1"/>
    <property type="molecule type" value="Genomic_DNA"/>
</dbReference>
<comment type="caution">
    <text evidence="1">The sequence shown here is derived from an EMBL/GenBank/DDBJ whole genome shotgun (WGS) entry which is preliminary data.</text>
</comment>
<accession>A0ACA9N724</accession>
<evidence type="ECO:0000313" key="1">
    <source>
        <dbReference type="EMBL" id="CAG8636145.1"/>
    </source>
</evidence>
<feature type="non-terminal residue" evidence="1">
    <location>
        <position position="1"/>
    </location>
</feature>
<evidence type="ECO:0000313" key="2">
    <source>
        <dbReference type="Proteomes" id="UP000789525"/>
    </source>
</evidence>
<organism evidence="1 2">
    <name type="scientific">Acaulospora colombiana</name>
    <dbReference type="NCBI Taxonomy" id="27376"/>
    <lineage>
        <taxon>Eukaryota</taxon>
        <taxon>Fungi</taxon>
        <taxon>Fungi incertae sedis</taxon>
        <taxon>Mucoromycota</taxon>
        <taxon>Glomeromycotina</taxon>
        <taxon>Glomeromycetes</taxon>
        <taxon>Diversisporales</taxon>
        <taxon>Acaulosporaceae</taxon>
        <taxon>Acaulospora</taxon>
    </lineage>
</organism>
<protein>
    <submittedName>
        <fullName evidence="1">6308_t:CDS:1</fullName>
    </submittedName>
</protein>
<dbReference type="Proteomes" id="UP000789525">
    <property type="component" value="Unassembled WGS sequence"/>
</dbReference>